<evidence type="ECO:0000313" key="1">
    <source>
        <dbReference type="EMBL" id="KAF7936229.1"/>
    </source>
</evidence>
<keyword evidence="2" id="KW-1185">Reference proteome</keyword>
<dbReference type="Proteomes" id="UP000783213">
    <property type="component" value="Unassembled WGS sequence"/>
</dbReference>
<dbReference type="EMBL" id="RCSX01000004">
    <property type="protein sequence ID" value="KAF7936229.1"/>
    <property type="molecule type" value="Genomic_DNA"/>
</dbReference>
<dbReference type="RefSeq" id="XP_038813807.1">
    <property type="nucleotide sequence ID" value="XM_038950068.1"/>
</dbReference>
<accession>A0ABQ7IX77</accession>
<comment type="caution">
    <text evidence="1">The sequence shown here is derived from an EMBL/GenBank/DDBJ whole genome shotgun (WGS) entry which is preliminary data.</text>
</comment>
<protein>
    <submittedName>
        <fullName evidence="1">Uncharacterized protein</fullName>
    </submittedName>
</protein>
<gene>
    <name evidence="1" type="ORF">EAE98_002448</name>
</gene>
<organism evidence="1 2">
    <name type="scientific">Botrytis deweyae</name>
    <dbReference type="NCBI Taxonomy" id="2478750"/>
    <lineage>
        <taxon>Eukaryota</taxon>
        <taxon>Fungi</taxon>
        <taxon>Dikarya</taxon>
        <taxon>Ascomycota</taxon>
        <taxon>Pezizomycotina</taxon>
        <taxon>Leotiomycetes</taxon>
        <taxon>Helotiales</taxon>
        <taxon>Sclerotiniaceae</taxon>
        <taxon>Botrytis</taxon>
    </lineage>
</organism>
<name>A0ABQ7IX77_9HELO</name>
<dbReference type="GeneID" id="62229222"/>
<proteinExistence type="predicted"/>
<reference evidence="1 2" key="1">
    <citation type="journal article" date="2020" name="Genome Biol. Evol.">
        <title>Comparative genomics of Sclerotiniaceae.</title>
        <authorList>
            <person name="Valero Jimenez C.A."/>
            <person name="Steentjes M."/>
            <person name="Scholten O.E."/>
            <person name="Van Kan J.A.L."/>
        </authorList>
    </citation>
    <scope>NUCLEOTIDE SEQUENCE [LARGE SCALE GENOMIC DNA]</scope>
    <source>
        <strain evidence="1 2">B1</strain>
    </source>
</reference>
<evidence type="ECO:0000313" key="2">
    <source>
        <dbReference type="Proteomes" id="UP000783213"/>
    </source>
</evidence>
<sequence>MVPDLQFRGLANVLALQFVEQDGLAAIPTAEIEVDGLGTITLPQSMQKIGTLVPVSWPNPTNPTAHPDGVPMHPEFSKLLYRPQQRFGDSTSEKAIVPYIVSEPEELR</sequence>